<organism evidence="4 5">
    <name type="scientific">Pseudobacteriovorax antillogorgiicola</name>
    <dbReference type="NCBI Taxonomy" id="1513793"/>
    <lineage>
        <taxon>Bacteria</taxon>
        <taxon>Pseudomonadati</taxon>
        <taxon>Bdellovibrionota</taxon>
        <taxon>Oligoflexia</taxon>
        <taxon>Oligoflexales</taxon>
        <taxon>Pseudobacteriovoracaceae</taxon>
        <taxon>Pseudobacteriovorax</taxon>
    </lineage>
</organism>
<evidence type="ECO:0000259" key="2">
    <source>
        <dbReference type="Pfam" id="PF03749"/>
    </source>
</evidence>
<evidence type="ECO:0000313" key="5">
    <source>
        <dbReference type="Proteomes" id="UP000192907"/>
    </source>
</evidence>
<dbReference type="InterPro" id="IPR041465">
    <property type="entry name" value="SfsA_N"/>
</dbReference>
<dbReference type="InterPro" id="IPR040452">
    <property type="entry name" value="SfsA_C"/>
</dbReference>
<dbReference type="GO" id="GO:0003677">
    <property type="term" value="F:DNA binding"/>
    <property type="evidence" value="ECO:0007669"/>
    <property type="project" value="InterPro"/>
</dbReference>
<dbReference type="AlphaFoldDB" id="A0A1Y6BNM4"/>
<feature type="domain" description="Sugar fermentation stimulation protein C-terminal" evidence="2">
    <location>
        <begin position="84"/>
        <end position="219"/>
    </location>
</feature>
<dbReference type="EMBL" id="FWZT01000007">
    <property type="protein sequence ID" value="SMF20740.1"/>
    <property type="molecule type" value="Genomic_DNA"/>
</dbReference>
<evidence type="ECO:0000259" key="3">
    <source>
        <dbReference type="Pfam" id="PF17746"/>
    </source>
</evidence>
<sequence>MRFSSPLVQGTLIKRYKRFLADVTLDDGSVITAHCANTGSMKTCGDPGDRIALRYDPNPKRKLAYSWELTHTKGGFIGINTMNPNRIVEEALVEGRIAEFGDYTSIRREVKYGEKSRIDFLLEDDSHPDCYIEVKNVTLKVGQHLAFPDAVTSRGLKHLQELTRMVEQGHRAALLFVANRPEGNHVAIANDIDPAYGDGILKARDAGVEILAYRVKSDLNGMRIQGKIPVHF</sequence>
<dbReference type="Gene3D" id="3.40.1350.60">
    <property type="match status" value="1"/>
</dbReference>
<reference evidence="5" key="1">
    <citation type="submission" date="2017-04" db="EMBL/GenBank/DDBJ databases">
        <authorList>
            <person name="Varghese N."/>
            <person name="Submissions S."/>
        </authorList>
    </citation>
    <scope>NUCLEOTIDE SEQUENCE [LARGE SCALE GENOMIC DNA]</scope>
    <source>
        <strain evidence="5">RKEM611</strain>
    </source>
</reference>
<dbReference type="HAMAP" id="MF_00095">
    <property type="entry name" value="SfsA"/>
    <property type="match status" value="1"/>
</dbReference>
<comment type="similarity">
    <text evidence="1">Belongs to the SfsA family.</text>
</comment>
<dbReference type="PANTHER" id="PTHR30545:SF2">
    <property type="entry name" value="SUGAR FERMENTATION STIMULATION PROTEIN A"/>
    <property type="match status" value="1"/>
</dbReference>
<dbReference type="PANTHER" id="PTHR30545">
    <property type="entry name" value="SUGAR FERMENTATION STIMULATION PROTEIN A"/>
    <property type="match status" value="1"/>
</dbReference>
<name>A0A1Y6BNM4_9BACT</name>
<dbReference type="Pfam" id="PF03749">
    <property type="entry name" value="SfsA"/>
    <property type="match status" value="1"/>
</dbReference>
<keyword evidence="5" id="KW-1185">Reference proteome</keyword>
<dbReference type="InterPro" id="IPR005224">
    <property type="entry name" value="SfsA"/>
</dbReference>
<evidence type="ECO:0000313" key="4">
    <source>
        <dbReference type="EMBL" id="SMF20740.1"/>
    </source>
</evidence>
<dbReference type="Proteomes" id="UP000192907">
    <property type="component" value="Unassembled WGS sequence"/>
</dbReference>
<dbReference type="RefSeq" id="WP_132318555.1">
    <property type="nucleotide sequence ID" value="NZ_FWZT01000007.1"/>
</dbReference>
<evidence type="ECO:0000256" key="1">
    <source>
        <dbReference type="HAMAP-Rule" id="MF_00095"/>
    </source>
</evidence>
<proteinExistence type="inferred from homology"/>
<dbReference type="NCBIfam" id="TIGR00230">
    <property type="entry name" value="sfsA"/>
    <property type="match status" value="1"/>
</dbReference>
<feature type="domain" description="SfsA N-terminal OB" evidence="3">
    <location>
        <begin position="13"/>
        <end position="79"/>
    </location>
</feature>
<dbReference type="Pfam" id="PF17746">
    <property type="entry name" value="SfsA_N"/>
    <property type="match status" value="1"/>
</dbReference>
<accession>A0A1Y6BNM4</accession>
<dbReference type="OrthoDB" id="5296903at2"/>
<protein>
    <recommendedName>
        <fullName evidence="1">Sugar fermentation stimulation protein homolog</fullName>
    </recommendedName>
</protein>
<dbReference type="CDD" id="cd22359">
    <property type="entry name" value="SfsA-like_bacterial"/>
    <property type="match status" value="1"/>
</dbReference>
<gene>
    <name evidence="1" type="primary">sfsA</name>
    <name evidence="4" type="ORF">SAMN06296036_10758</name>
</gene>
<dbReference type="STRING" id="1513793.SAMN06296036_10758"/>
<dbReference type="Gene3D" id="2.40.50.580">
    <property type="match status" value="1"/>
</dbReference>